<dbReference type="Pfam" id="PF25768">
    <property type="entry name" value="TPR_IFT121"/>
    <property type="match status" value="1"/>
</dbReference>
<reference evidence="13" key="1">
    <citation type="journal article" date="2015" name="PLoS ONE">
        <title>Comprehensive Evaluation of Toxoplasma gondii VEG and Neospora caninum LIV Genomes with Tachyzoite Stage Transcriptome and Proteome Defines Novel Transcript Features.</title>
        <authorList>
            <person name="Ramaprasad A."/>
            <person name="Mourier T."/>
            <person name="Naeem R."/>
            <person name="Malas T.B."/>
            <person name="Moussa E."/>
            <person name="Panigrahi A."/>
            <person name="Vermont S.J."/>
            <person name="Otto T.D."/>
            <person name="Wastling J."/>
            <person name="Pain A."/>
        </authorList>
    </citation>
    <scope>NUCLEOTIDE SEQUENCE</scope>
    <source>
        <strain evidence="13">VEG</strain>
    </source>
</reference>
<dbReference type="InterPro" id="IPR056158">
    <property type="entry name" value="Beta-prop_IFT121_2nd"/>
</dbReference>
<dbReference type="InterPro" id="IPR057361">
    <property type="entry name" value="TPR_WDR35"/>
</dbReference>
<evidence type="ECO:0000256" key="5">
    <source>
        <dbReference type="ARBA" id="ARBA00022737"/>
    </source>
</evidence>
<name>A0A0F7UWL6_TOXGV</name>
<evidence type="ECO:0000256" key="8">
    <source>
        <dbReference type="SAM" id="MobiDB-lite"/>
    </source>
</evidence>
<feature type="compositionally biased region" description="Basic and acidic residues" evidence="8">
    <location>
        <begin position="679"/>
        <end position="696"/>
    </location>
</feature>
<keyword evidence="5" id="KW-0677">Repeat</keyword>
<dbReference type="InterPro" id="IPR036322">
    <property type="entry name" value="WD40_repeat_dom_sf"/>
</dbReference>
<evidence type="ECO:0000256" key="3">
    <source>
        <dbReference type="ARBA" id="ARBA00022490"/>
    </source>
</evidence>
<keyword evidence="4" id="KW-0853">WD repeat</keyword>
<accession>A0A0F7UWL6</accession>
<dbReference type="Gene3D" id="1.25.40.470">
    <property type="match status" value="2"/>
</dbReference>
<dbReference type="InterPro" id="IPR056157">
    <property type="entry name" value="TPR_IFT80_172_dom"/>
</dbReference>
<dbReference type="EMBL" id="LN714497">
    <property type="protein sequence ID" value="CEL74592.1"/>
    <property type="molecule type" value="Genomic_DNA"/>
</dbReference>
<protein>
    <submittedName>
        <fullName evidence="13">WD repeat domain 35 family protein</fullName>
    </submittedName>
</protein>
<feature type="domain" description="IFT121 second beta-propeller" evidence="10">
    <location>
        <begin position="600"/>
        <end position="776"/>
    </location>
</feature>
<evidence type="ECO:0000259" key="12">
    <source>
        <dbReference type="Pfam" id="PF25768"/>
    </source>
</evidence>
<keyword evidence="6" id="KW-0969">Cilium</keyword>
<dbReference type="InterPro" id="IPR039857">
    <property type="entry name" value="Ift122/121"/>
</dbReference>
<dbReference type="PANTHER" id="PTHR12764">
    <property type="entry name" value="WD REPEAT DOMAIN-RELATED"/>
    <property type="match status" value="1"/>
</dbReference>
<dbReference type="Pfam" id="PF23390">
    <property type="entry name" value="Beta-prop_WDR35_2nd"/>
    <property type="match status" value="2"/>
</dbReference>
<feature type="compositionally biased region" description="Polar residues" evidence="8">
    <location>
        <begin position="1122"/>
        <end position="1149"/>
    </location>
</feature>
<feature type="domain" description="IFT121-like TPR repeats" evidence="12">
    <location>
        <begin position="1208"/>
        <end position="1306"/>
    </location>
</feature>
<dbReference type="GO" id="GO:0061512">
    <property type="term" value="P:protein localization to cilium"/>
    <property type="evidence" value="ECO:0007669"/>
    <property type="project" value="TreeGrafter"/>
</dbReference>
<dbReference type="InterPro" id="IPR057979">
    <property type="entry name" value="TPR_IFT121"/>
</dbReference>
<dbReference type="GO" id="GO:0097730">
    <property type="term" value="C:non-motile cilium"/>
    <property type="evidence" value="ECO:0007669"/>
    <property type="project" value="TreeGrafter"/>
</dbReference>
<evidence type="ECO:0000313" key="13">
    <source>
        <dbReference type="EMBL" id="CEL74592.1"/>
    </source>
</evidence>
<evidence type="ECO:0000259" key="9">
    <source>
        <dbReference type="Pfam" id="PF23387"/>
    </source>
</evidence>
<dbReference type="InterPro" id="IPR015943">
    <property type="entry name" value="WD40/YVTN_repeat-like_dom_sf"/>
</dbReference>
<organism evidence="13">
    <name type="scientific">Toxoplasma gondii (strain ATCC 50861 / VEG)</name>
    <dbReference type="NCBI Taxonomy" id="432359"/>
    <lineage>
        <taxon>Eukaryota</taxon>
        <taxon>Sar</taxon>
        <taxon>Alveolata</taxon>
        <taxon>Apicomplexa</taxon>
        <taxon>Conoidasida</taxon>
        <taxon>Coccidia</taxon>
        <taxon>Eucoccidiorida</taxon>
        <taxon>Eimeriorina</taxon>
        <taxon>Sarcocystidae</taxon>
        <taxon>Toxoplasma</taxon>
    </lineage>
</organism>
<dbReference type="PANTHER" id="PTHR12764:SF5">
    <property type="entry name" value="LD29485P"/>
    <property type="match status" value="1"/>
</dbReference>
<feature type="domain" description="IFT121 second beta-propeller" evidence="10">
    <location>
        <begin position="374"/>
        <end position="519"/>
    </location>
</feature>
<dbReference type="Pfam" id="PF24797">
    <property type="entry name" value="Beta-prop_WDR35_TULP_N"/>
    <property type="match status" value="1"/>
</dbReference>
<dbReference type="SMART" id="SM00320">
    <property type="entry name" value="WD40"/>
    <property type="match status" value="4"/>
</dbReference>
<feature type="region of interest" description="Disordered" evidence="8">
    <location>
        <begin position="436"/>
        <end position="457"/>
    </location>
</feature>
<dbReference type="GO" id="GO:0005737">
    <property type="term" value="C:cytoplasm"/>
    <property type="evidence" value="ECO:0007669"/>
    <property type="project" value="UniProtKB-SubCell"/>
</dbReference>
<evidence type="ECO:0000259" key="10">
    <source>
        <dbReference type="Pfam" id="PF23390"/>
    </source>
</evidence>
<sequence>MLAFFVKKVTPAAGAEIVSLSWQNYSGYLALGFRDGMLKVLDAAHIAESVPKDAPKAEDGGGSRSRIESTINHIQTLSSGKDSEAKHAADVHLVAWNEKENSLTSADQAGCVAIWKAEGSQWVNELTNIDTSKKVVHVAWAPDGKKICILAADGNLVLGTADGKRLWSKDLKRAMTRAAWSPDGRKILLCSMTGEIVFYDNEGLYSHRLRTQLADNPEDRAEPLLPVAGIHWRRVTSQQNSGEAEAPTLAIAYENGLVQLFRSDADESPLTFDACLHRCLSIQWHPTHPILAVFGESRLLHPDARDCRLSQPTTPHSCMIRFYSVEQKRHLYTLVVPKHEAGSAFSWDAHGERLAVASKGAVLFATFRMKTPAAYFAQTLIYTQTGMLSRQQALSLWFWNVDTNSKHLRSLRAPVRHLLGSTQCCVVITDAHEEDGTTEAVANSRPGGNSAADPPKNDVGKQYAISLYNSIAEPMKTTYTEVEPEFAAVTDDHVLVADSRRVFLWKFAASRADRADGATHKVSVDSSKPQIGTTSNIGSAAASCSIMAILEESEGSRCLGRRETIVEVETVLSQEATEDTKHATAIRNCVGRQSRWGRGDNPAGNPIVALAAINGCFVVARRNGELRRYSLPFAQLEATCNTETLPLSIYLNCDATRLAIVDIFNNFGLRNASVSSPHLSKEETTETTESGHRNAERSSFGAPLNFTRQDVCDVLWSRDEADHFAMMEKSTIYLVRGTTLEEPLRRSASFLGDLHQLRLELFDLDELQKTSAEPNARLHRLQYETKRLRDTRDILEKARELDDAITYAENASHPSLWKLIAQNALEQMKLEIAEKAFVNCQDYWGLQFIKRIRALNEEQREAEVRAYFGDFDRAESLYLATNRRDLALSLRSAVGDWRRVIELGRAPPDSDFVCTSVLQRATKALGDSCREQGQWREAIEAYRSIRDHRALAQAYYNTEQFDELENLVGDLLPETDREVLLEIGEKFASVGLCPAAVRAFMKAGDTQAAIDCCIRLNEWDTAVTLAEQGRFHQIEPLLTKCAGHLLEQNKHMQAVQLYQRAGKPLEAAKILMQLAALGEGYAHQPGIQSPQYKPERKKKLYVLAALEAEKITDKTLQGVLQVQSPARRTSRGPSPSSDVLRNSGMSDSEATGAEKNAGGVEKDKRFCDARLVVETGTSAPTSELQSQTYACHMTQGDAFHKDEKKTLDSLWRGAEAFHLYLLVHKQLINGAYDAAVCTAVQLTEYSDFIDGLTAFSVLALASFYARNWELCSKAFMFLENSGDVPTEQREAFAELAVEIFSRHPPAHENENPPLCTLVVPYTRLIQQLVELLTTLVEQRHSVSRLSKNCYHAAHVVTECLL</sequence>
<evidence type="ECO:0000259" key="11">
    <source>
        <dbReference type="Pfam" id="PF24797"/>
    </source>
</evidence>
<feature type="region of interest" description="Disordered" evidence="8">
    <location>
        <begin position="1122"/>
        <end position="1159"/>
    </location>
</feature>
<feature type="domain" description="IFT121/TULP4 N-terminal" evidence="11">
    <location>
        <begin position="1"/>
        <end position="368"/>
    </location>
</feature>
<dbReference type="SUPFAM" id="SSF50978">
    <property type="entry name" value="WD40 repeat-like"/>
    <property type="match status" value="1"/>
</dbReference>
<dbReference type="GO" id="GO:0030991">
    <property type="term" value="C:intraciliary transport particle A"/>
    <property type="evidence" value="ECO:0007669"/>
    <property type="project" value="TreeGrafter"/>
</dbReference>
<dbReference type="Pfam" id="PF25170">
    <property type="entry name" value="TPR_WDR35"/>
    <property type="match status" value="1"/>
</dbReference>
<keyword evidence="3" id="KW-0963">Cytoplasm</keyword>
<evidence type="ECO:0000256" key="4">
    <source>
        <dbReference type="ARBA" id="ARBA00022574"/>
    </source>
</evidence>
<dbReference type="Gene3D" id="2.130.10.10">
    <property type="entry name" value="YVTN repeat-like/Quinoprotein amine dehydrogenase"/>
    <property type="match status" value="2"/>
</dbReference>
<dbReference type="GO" id="GO:1905515">
    <property type="term" value="P:non-motile cilium assembly"/>
    <property type="evidence" value="ECO:0007669"/>
    <property type="project" value="TreeGrafter"/>
</dbReference>
<gene>
    <name evidence="13" type="ORF">BN1205_077600</name>
</gene>
<dbReference type="InterPro" id="IPR001680">
    <property type="entry name" value="WD40_rpt"/>
</dbReference>
<evidence type="ECO:0000256" key="2">
    <source>
        <dbReference type="ARBA" id="ARBA00004496"/>
    </source>
</evidence>
<evidence type="ECO:0000256" key="7">
    <source>
        <dbReference type="ARBA" id="ARBA00023273"/>
    </source>
</evidence>
<keyword evidence="7" id="KW-0966">Cell projection</keyword>
<feature type="domain" description="IFT80/172/WDR35 TPR" evidence="9">
    <location>
        <begin position="816"/>
        <end position="904"/>
    </location>
</feature>
<dbReference type="InterPro" id="IPR056159">
    <property type="entry name" value="Beta-prop_IFT121_TULP_N"/>
</dbReference>
<evidence type="ECO:0000256" key="6">
    <source>
        <dbReference type="ARBA" id="ARBA00023069"/>
    </source>
</evidence>
<dbReference type="GO" id="GO:0035721">
    <property type="term" value="P:intraciliary retrograde transport"/>
    <property type="evidence" value="ECO:0007669"/>
    <property type="project" value="TreeGrafter"/>
</dbReference>
<dbReference type="Pfam" id="PF23387">
    <property type="entry name" value="TPR_IFT80_172"/>
    <property type="match status" value="1"/>
</dbReference>
<evidence type="ECO:0000256" key="1">
    <source>
        <dbReference type="ARBA" id="ARBA00004138"/>
    </source>
</evidence>
<feature type="region of interest" description="Disordered" evidence="8">
    <location>
        <begin position="675"/>
        <end position="699"/>
    </location>
</feature>
<proteinExistence type="predicted"/>
<comment type="subcellular location">
    <subcellularLocation>
        <location evidence="1">Cell projection</location>
        <location evidence="1">Cilium</location>
    </subcellularLocation>
    <subcellularLocation>
        <location evidence="2">Cytoplasm</location>
    </subcellularLocation>
</comment>